<evidence type="ECO:0008006" key="3">
    <source>
        <dbReference type="Google" id="ProtNLM"/>
    </source>
</evidence>
<dbReference type="Proteomes" id="UP000656813">
    <property type="component" value="Unassembled WGS sequence"/>
</dbReference>
<sequence>MAKFTLEQKLSAVNDYLQGKSSCISIGEALGTATSVTSRVNVELFRES</sequence>
<name>A0A8J2ZSF2_9BACL</name>
<reference evidence="1" key="1">
    <citation type="journal article" date="2014" name="Int. J. Syst. Evol. Microbiol.">
        <title>Complete genome sequence of Corynebacterium casei LMG S-19264T (=DSM 44701T), isolated from a smear-ripened cheese.</title>
        <authorList>
            <consortium name="US DOE Joint Genome Institute (JGI-PGF)"/>
            <person name="Walter F."/>
            <person name="Albersmeier A."/>
            <person name="Kalinowski J."/>
            <person name="Ruckert C."/>
        </authorList>
    </citation>
    <scope>NUCLEOTIDE SEQUENCE</scope>
    <source>
        <strain evidence="1">CGMCC 1.12777</strain>
    </source>
</reference>
<evidence type="ECO:0000313" key="2">
    <source>
        <dbReference type="Proteomes" id="UP000656813"/>
    </source>
</evidence>
<protein>
    <recommendedName>
        <fullName evidence="3">Transposase</fullName>
    </recommendedName>
</protein>
<proteinExistence type="predicted"/>
<dbReference type="EMBL" id="BMFV01000001">
    <property type="protein sequence ID" value="GGH73836.1"/>
    <property type="molecule type" value="Genomic_DNA"/>
</dbReference>
<organism evidence="1 2">
    <name type="scientific">Pullulanibacillus pueri</name>
    <dbReference type="NCBI Taxonomy" id="1437324"/>
    <lineage>
        <taxon>Bacteria</taxon>
        <taxon>Bacillati</taxon>
        <taxon>Bacillota</taxon>
        <taxon>Bacilli</taxon>
        <taxon>Bacillales</taxon>
        <taxon>Sporolactobacillaceae</taxon>
        <taxon>Pullulanibacillus</taxon>
    </lineage>
</organism>
<gene>
    <name evidence="1" type="ORF">GCM10007096_01470</name>
</gene>
<dbReference type="RefSeq" id="WP_188495056.1">
    <property type="nucleotide sequence ID" value="NZ_BMFV01000001.1"/>
</dbReference>
<dbReference type="AlphaFoldDB" id="A0A8J2ZSF2"/>
<keyword evidence="2" id="KW-1185">Reference proteome</keyword>
<evidence type="ECO:0000313" key="1">
    <source>
        <dbReference type="EMBL" id="GGH73836.1"/>
    </source>
</evidence>
<reference evidence="1" key="2">
    <citation type="submission" date="2020-09" db="EMBL/GenBank/DDBJ databases">
        <authorList>
            <person name="Sun Q."/>
            <person name="Zhou Y."/>
        </authorList>
    </citation>
    <scope>NUCLEOTIDE SEQUENCE</scope>
    <source>
        <strain evidence="1">CGMCC 1.12777</strain>
    </source>
</reference>
<comment type="caution">
    <text evidence="1">The sequence shown here is derived from an EMBL/GenBank/DDBJ whole genome shotgun (WGS) entry which is preliminary data.</text>
</comment>
<accession>A0A8J2ZSF2</accession>